<dbReference type="EMBL" id="JAURUR010000002">
    <property type="protein sequence ID" value="MDP9763831.1"/>
    <property type="molecule type" value="Genomic_DNA"/>
</dbReference>
<dbReference type="Proteomes" id="UP001232163">
    <property type="component" value="Unassembled WGS sequence"/>
</dbReference>
<evidence type="ECO:0000313" key="2">
    <source>
        <dbReference type="Proteomes" id="UP001232163"/>
    </source>
</evidence>
<name>A0ABT9MB85_9DEIO</name>
<protein>
    <recommendedName>
        <fullName evidence="3">SH3 domain-containing protein</fullName>
    </recommendedName>
</protein>
<evidence type="ECO:0000313" key="1">
    <source>
        <dbReference type="EMBL" id="MDP9763831.1"/>
    </source>
</evidence>
<accession>A0ABT9MB85</accession>
<organism evidence="1 2">
    <name type="scientific">Deinococcus enclensis</name>
    <dbReference type="NCBI Taxonomy" id="1049582"/>
    <lineage>
        <taxon>Bacteria</taxon>
        <taxon>Thermotogati</taxon>
        <taxon>Deinococcota</taxon>
        <taxon>Deinococci</taxon>
        <taxon>Deinococcales</taxon>
        <taxon>Deinococcaceae</taxon>
        <taxon>Deinococcus</taxon>
    </lineage>
</organism>
<proteinExistence type="predicted"/>
<comment type="caution">
    <text evidence="1">The sequence shown here is derived from an EMBL/GenBank/DDBJ whole genome shotgun (WGS) entry which is preliminary data.</text>
</comment>
<evidence type="ECO:0008006" key="3">
    <source>
        <dbReference type="Google" id="ProtNLM"/>
    </source>
</evidence>
<gene>
    <name evidence="1" type="ORF">QO006_001248</name>
</gene>
<dbReference type="RefSeq" id="WP_307464961.1">
    <property type="nucleotide sequence ID" value="NZ_JAURUR010000002.1"/>
</dbReference>
<keyword evidence="2" id="KW-1185">Reference proteome</keyword>
<reference evidence="1 2" key="1">
    <citation type="submission" date="2023-07" db="EMBL/GenBank/DDBJ databases">
        <title>Genomic Encyclopedia of Type Strains, Phase IV (KMG-IV): sequencing the most valuable type-strain genomes for metagenomic binning, comparative biology and taxonomic classification.</title>
        <authorList>
            <person name="Goeker M."/>
        </authorList>
    </citation>
    <scope>NUCLEOTIDE SEQUENCE [LARGE SCALE GENOMIC DNA]</scope>
    <source>
        <strain evidence="1 2">NIO-1023</strain>
    </source>
</reference>
<sequence>MRQLRLWAALLTLAAFLLPGLAILATPRASPPLCRAQATVSRTETPGIYHVTLQIRPDEPCPPSGVARVRMESGRTYPWRTIRPGQPTTFRGVPCWWRASWQSDSGKTYTIPTPGLVCPWGQP</sequence>